<dbReference type="EMBL" id="QTSX02000764">
    <property type="protein sequence ID" value="KAJ9085413.1"/>
    <property type="molecule type" value="Genomic_DNA"/>
</dbReference>
<keyword evidence="2" id="KW-1185">Reference proteome</keyword>
<gene>
    <name evidence="1" type="primary">VPS8</name>
    <name evidence="1" type="ORF">DSO57_1014242</name>
</gene>
<sequence length="1183" mass="131289">MFDFKQKLAWRLGNPALSVQHGGITTVAISADGLWVAAGFSKGLIMIWELKGGKSIVTILPKETAPARFFNGTPSRFSHAPGSSIACLKFAGNRRRLISVDLSGTALVHSLSSSIVGTSAIAKPLFKNAPNKPSPILCVESLTNTGSKEHHEKAGLLVVVTFHTLTLFRTRPKLEAIAVLERSHLESGMAAQLGLGDFYQHGSSASASWCHLTKEHQFGSSSLLLAVGWGSHLSILRVKILDKLPAEVVKLGHSSCDYSIVEVFWLNPRNIVVLDHRDFMHIFDIENPSAPTTLGSYSSWQPMSTNIQSASCVKEFRIHPSINHSTQAHKGNIYVLGWNAMFLGVPISWLDHVMSLVKDRNPVGAIGLATQYLREGAPFYFCRLPEDTSERAAVIKDQLQELIVASQRVLSERWQEPGSALSAEAAEFVRVCMKACIEMGSLDLLFQEVFDGFKETGLAPPFFVHLQRLLLRPTPTTIDMVDHMPPGVIKEMLAYLRTEPDHVPQLEQVLFRLNPGLLDLNYAIETCRQLNMLDGLMYLWSVAFLDFISPVMEIFAAWSDPDSLPPWTNSWDMGEPTSPTASPESRLSKKLLDFLLDSAAGKSFPNRLPLTSSNAEAARLQLIGLVSAESYIQLPNGTSKLELPSPAFSQARFPYFEFLLDVDAQRFTRVLEKLLHPMPTVQVAQSIAVPCVYLVDSGSAPIELCIFIANSHKSGVVEFDSRPLNRAMDQLLTHTCRDAEGFSLQEAAISTLLSCDSTKDIYPEIHMRLERAGFFKPLYELYQRRRECLNTLKVCFKCPALHVCIFEAIRSIPDDFPPNDQSAVAQLLRDNIEVLVQVDSASTIDVVKTWLGGEHDSICARLADNPDAQFKYMQKLLNPLPEEIIPQTLHLYLDLLCRKDPHNVLPVLMRLQETRGFSSMECIPITKRHAIADATVWLLEQTGDINAAMTEILGVMDRKVRSIAASPANDLNEALRIQSVAEIAIGLCERTHLKYVQASLSSTNETQCEWLYAKLLGSVIEHFKTLGATKESLAQEIFPSLIQAIFSSILRPQASKHHQMVSVPRILSSLISDTSSSSPEYGEFRDIIQGIITNCQTEQNWLQLTSKLQSQDLFRLVSSQYAQRSRGRRGFAPRCLICRGRLLAPPTPATPEVIMFPCGHLAHFACNSGSSRAMPSCPKCRNL</sequence>
<protein>
    <submittedName>
        <fullName evidence="1">Vacuolar protein sorting-associated protein 8</fullName>
    </submittedName>
</protein>
<organism evidence="1 2">
    <name type="scientific">Entomophthora muscae</name>
    <dbReference type="NCBI Taxonomy" id="34485"/>
    <lineage>
        <taxon>Eukaryota</taxon>
        <taxon>Fungi</taxon>
        <taxon>Fungi incertae sedis</taxon>
        <taxon>Zoopagomycota</taxon>
        <taxon>Entomophthoromycotina</taxon>
        <taxon>Entomophthoromycetes</taxon>
        <taxon>Entomophthorales</taxon>
        <taxon>Entomophthoraceae</taxon>
        <taxon>Entomophthora</taxon>
    </lineage>
</organism>
<dbReference type="Proteomes" id="UP001165960">
    <property type="component" value="Unassembled WGS sequence"/>
</dbReference>
<reference evidence="1" key="1">
    <citation type="submission" date="2022-04" db="EMBL/GenBank/DDBJ databases">
        <title>Genome of the entomopathogenic fungus Entomophthora muscae.</title>
        <authorList>
            <person name="Elya C."/>
            <person name="Lovett B.R."/>
            <person name="Lee E."/>
            <person name="Macias A.M."/>
            <person name="Hajek A.E."/>
            <person name="De Bivort B.L."/>
            <person name="Kasson M.T."/>
            <person name="De Fine Licht H.H."/>
            <person name="Stajich J.E."/>
        </authorList>
    </citation>
    <scope>NUCLEOTIDE SEQUENCE</scope>
    <source>
        <strain evidence="1">Berkeley</strain>
    </source>
</reference>
<name>A0ACC2UEV3_9FUNG</name>
<comment type="caution">
    <text evidence="1">The sequence shown here is derived from an EMBL/GenBank/DDBJ whole genome shotgun (WGS) entry which is preliminary data.</text>
</comment>
<proteinExistence type="predicted"/>
<evidence type="ECO:0000313" key="2">
    <source>
        <dbReference type="Proteomes" id="UP001165960"/>
    </source>
</evidence>
<evidence type="ECO:0000313" key="1">
    <source>
        <dbReference type="EMBL" id="KAJ9085413.1"/>
    </source>
</evidence>
<accession>A0ACC2UEV3</accession>